<name>A0A7X6ICY5_9BACT</name>
<feature type="repeat" description="TPR" evidence="1">
    <location>
        <begin position="78"/>
        <end position="111"/>
    </location>
</feature>
<gene>
    <name evidence="2" type="ORF">MNODULE_19870</name>
</gene>
<dbReference type="EMBL" id="VTOW01000005">
    <property type="protein sequence ID" value="NKE73015.1"/>
    <property type="molecule type" value="Genomic_DNA"/>
</dbReference>
<protein>
    <submittedName>
        <fullName evidence="2">Tetratricopeptide repeat protein</fullName>
    </submittedName>
</protein>
<dbReference type="AlphaFoldDB" id="A0A7X6ICY5"/>
<comment type="caution">
    <text evidence="2">The sequence shown here is derived from an EMBL/GenBank/DDBJ whole genome shotgun (WGS) entry which is preliminary data.</text>
</comment>
<dbReference type="Gene3D" id="1.25.40.10">
    <property type="entry name" value="Tetratricopeptide repeat domain"/>
    <property type="match status" value="1"/>
</dbReference>
<evidence type="ECO:0000256" key="1">
    <source>
        <dbReference type="PROSITE-ProRule" id="PRU00339"/>
    </source>
</evidence>
<dbReference type="InterPro" id="IPR019734">
    <property type="entry name" value="TPR_rpt"/>
</dbReference>
<evidence type="ECO:0000313" key="3">
    <source>
        <dbReference type="Proteomes" id="UP000534783"/>
    </source>
</evidence>
<reference evidence="2 3" key="1">
    <citation type="journal article" date="2020" name="Nature">
        <title>Bacterial chemolithoautotrophy via manganese oxidation.</title>
        <authorList>
            <person name="Yu H."/>
            <person name="Leadbetter J.R."/>
        </authorList>
    </citation>
    <scope>NUCLEOTIDE SEQUENCE [LARGE SCALE GENOMIC DNA]</scope>
    <source>
        <strain evidence="2 3">Mn-1</strain>
    </source>
</reference>
<dbReference type="Pfam" id="PF13432">
    <property type="entry name" value="TPR_16"/>
    <property type="match status" value="1"/>
</dbReference>
<dbReference type="Proteomes" id="UP000534783">
    <property type="component" value="Unassembled WGS sequence"/>
</dbReference>
<dbReference type="SMART" id="SM00028">
    <property type="entry name" value="TPR"/>
    <property type="match status" value="2"/>
</dbReference>
<organism evidence="2 3">
    <name type="scientific">Candidatus Manganitrophus noduliformans</name>
    <dbReference type="NCBI Taxonomy" id="2606439"/>
    <lineage>
        <taxon>Bacteria</taxon>
        <taxon>Pseudomonadati</taxon>
        <taxon>Nitrospirota</taxon>
        <taxon>Nitrospiria</taxon>
        <taxon>Candidatus Troglogloeales</taxon>
        <taxon>Candidatus Manganitrophaceae</taxon>
        <taxon>Candidatus Manganitrophus</taxon>
    </lineage>
</organism>
<dbReference type="PROSITE" id="PS50005">
    <property type="entry name" value="TPR"/>
    <property type="match status" value="1"/>
</dbReference>
<dbReference type="SUPFAM" id="SSF48452">
    <property type="entry name" value="TPR-like"/>
    <property type="match status" value="1"/>
</dbReference>
<sequence length="130" mass="13975">MVLIKRSGLAAVFMLFIVALLVPGAWADEKKVFPALEAPAGSPGAGHNAEGIEHYNQGHWDVAAKHFQAAAKADDKLAQARYNLALALDQMGKHKEATEQFDHAAHLAPKDPAIAESPILKGHLKGMKKH</sequence>
<keyword evidence="3" id="KW-1185">Reference proteome</keyword>
<proteinExistence type="predicted"/>
<dbReference type="InterPro" id="IPR011990">
    <property type="entry name" value="TPR-like_helical_dom_sf"/>
</dbReference>
<evidence type="ECO:0000313" key="2">
    <source>
        <dbReference type="EMBL" id="NKE73015.1"/>
    </source>
</evidence>
<dbReference type="RefSeq" id="WP_168062964.1">
    <property type="nucleotide sequence ID" value="NZ_VTOW01000005.1"/>
</dbReference>
<keyword evidence="1" id="KW-0802">TPR repeat</keyword>
<accession>A0A7X6ICY5</accession>